<name>A0A369UPR2_9GAMM</name>
<keyword evidence="2" id="KW-0812">Transmembrane</keyword>
<dbReference type="OrthoDB" id="9767863at2"/>
<feature type="transmembrane region" description="Helical" evidence="2">
    <location>
        <begin position="294"/>
        <end position="311"/>
    </location>
</feature>
<dbReference type="GO" id="GO:0016747">
    <property type="term" value="F:acyltransferase activity, transferring groups other than amino-acyl groups"/>
    <property type="evidence" value="ECO:0007669"/>
    <property type="project" value="InterPro"/>
</dbReference>
<dbReference type="InterPro" id="IPR002656">
    <property type="entry name" value="Acyl_transf_3_dom"/>
</dbReference>
<dbReference type="GO" id="GO:0009103">
    <property type="term" value="P:lipopolysaccharide biosynthetic process"/>
    <property type="evidence" value="ECO:0007669"/>
    <property type="project" value="TreeGrafter"/>
</dbReference>
<keyword evidence="4" id="KW-0012">Acyltransferase</keyword>
<dbReference type="PANTHER" id="PTHR23028">
    <property type="entry name" value="ACETYLTRANSFERASE"/>
    <property type="match status" value="1"/>
</dbReference>
<accession>A0A369UPR2</accession>
<feature type="region of interest" description="Disordered" evidence="1">
    <location>
        <begin position="366"/>
        <end position="388"/>
    </location>
</feature>
<evidence type="ECO:0000256" key="2">
    <source>
        <dbReference type="SAM" id="Phobius"/>
    </source>
</evidence>
<dbReference type="GO" id="GO:0016020">
    <property type="term" value="C:membrane"/>
    <property type="evidence" value="ECO:0007669"/>
    <property type="project" value="TreeGrafter"/>
</dbReference>
<feature type="transmembrane region" description="Helical" evidence="2">
    <location>
        <begin position="260"/>
        <end position="282"/>
    </location>
</feature>
<sequence>MRRLPGLDLLRAIAIVWVMLFHSYIVGGLGERFAMLEHYGWMGVDLFFVLSGYLIGSQLLMPLSRGEPLSFTDFYLRRAFRVLPVLWVMLALYFAWPAFREAPGIQPLWQFLTFTLNFLIDYQHNKAFSHLWSLCVEEHFYVLFPWLAWWLTRRPSATKFIAVCAGLVVAGMAIRGYVWLYEMAPVRELDDGRFGLRFIEGIYYPTYARLDGLLAGVLLATIKAYRPSIWTRLQTSANGLMLAGLTVVGAAIWLFQDRTGFWPCVIGYPLLSAGLALLVAAATSASGLLGKIRVPGASWIALVSYSLYLSHKAVFHLVESAFGASFEGHGALAFATYAIATILGGALLYYGVERPFLRLRERLGASKAKRPREPSPLGSRLSPAGETE</sequence>
<comment type="caution">
    <text evidence="4">The sequence shown here is derived from an EMBL/GenBank/DDBJ whole genome shotgun (WGS) entry which is preliminary data.</text>
</comment>
<feature type="transmembrane region" description="Helical" evidence="2">
    <location>
        <begin position="9"/>
        <end position="27"/>
    </location>
</feature>
<feature type="transmembrane region" description="Helical" evidence="2">
    <location>
        <begin position="331"/>
        <end position="352"/>
    </location>
</feature>
<dbReference type="Proteomes" id="UP000253782">
    <property type="component" value="Unassembled WGS sequence"/>
</dbReference>
<dbReference type="AlphaFoldDB" id="A0A369UPR2"/>
<protein>
    <submittedName>
        <fullName evidence="4">Acyltransferase</fullName>
    </submittedName>
</protein>
<keyword evidence="5" id="KW-1185">Reference proteome</keyword>
<keyword evidence="2" id="KW-1133">Transmembrane helix</keyword>
<feature type="transmembrane region" description="Helical" evidence="2">
    <location>
        <begin position="201"/>
        <end position="225"/>
    </location>
</feature>
<gene>
    <name evidence="4" type="ORF">DVJ77_07885</name>
</gene>
<keyword evidence="2" id="KW-0472">Membrane</keyword>
<feature type="transmembrane region" description="Helical" evidence="2">
    <location>
        <begin position="160"/>
        <end position="181"/>
    </location>
</feature>
<proteinExistence type="predicted"/>
<dbReference type="Pfam" id="PF01757">
    <property type="entry name" value="Acyl_transf_3"/>
    <property type="match status" value="1"/>
</dbReference>
<dbReference type="PANTHER" id="PTHR23028:SF53">
    <property type="entry name" value="ACYL_TRANSF_3 DOMAIN-CONTAINING PROTEIN"/>
    <property type="match status" value="1"/>
</dbReference>
<dbReference type="EMBL" id="QQAH01000006">
    <property type="protein sequence ID" value="RDD82323.1"/>
    <property type="molecule type" value="Genomic_DNA"/>
</dbReference>
<feature type="transmembrane region" description="Helical" evidence="2">
    <location>
        <begin position="237"/>
        <end position="254"/>
    </location>
</feature>
<evidence type="ECO:0000259" key="3">
    <source>
        <dbReference type="Pfam" id="PF01757"/>
    </source>
</evidence>
<feature type="transmembrane region" description="Helical" evidence="2">
    <location>
        <begin position="39"/>
        <end position="61"/>
    </location>
</feature>
<evidence type="ECO:0000313" key="4">
    <source>
        <dbReference type="EMBL" id="RDD82323.1"/>
    </source>
</evidence>
<reference evidence="4 5" key="1">
    <citation type="submission" date="2018-07" db="EMBL/GenBank/DDBJ databases">
        <title>Dyella tabacisoli L4-6T, whole genome shotgun sequence.</title>
        <authorList>
            <person name="Zhou X.-K."/>
            <person name="Li W.-J."/>
            <person name="Duan Y.-Q."/>
        </authorList>
    </citation>
    <scope>NUCLEOTIDE SEQUENCE [LARGE SCALE GENOMIC DNA]</scope>
    <source>
        <strain evidence="4 5">L4-6</strain>
    </source>
</reference>
<dbReference type="InterPro" id="IPR050879">
    <property type="entry name" value="Acyltransferase_3"/>
</dbReference>
<feature type="domain" description="Acyltransferase 3" evidence="3">
    <location>
        <begin position="5"/>
        <end position="349"/>
    </location>
</feature>
<evidence type="ECO:0000313" key="5">
    <source>
        <dbReference type="Proteomes" id="UP000253782"/>
    </source>
</evidence>
<feature type="transmembrane region" description="Helical" evidence="2">
    <location>
        <begin position="131"/>
        <end position="151"/>
    </location>
</feature>
<keyword evidence="4" id="KW-0808">Transferase</keyword>
<evidence type="ECO:0000256" key="1">
    <source>
        <dbReference type="SAM" id="MobiDB-lite"/>
    </source>
</evidence>
<dbReference type="RefSeq" id="WP_114844943.1">
    <property type="nucleotide sequence ID" value="NZ_JBHSPE010000008.1"/>
</dbReference>
<organism evidence="4 5">
    <name type="scientific">Dyella tabacisoli</name>
    <dbReference type="NCBI Taxonomy" id="2282381"/>
    <lineage>
        <taxon>Bacteria</taxon>
        <taxon>Pseudomonadati</taxon>
        <taxon>Pseudomonadota</taxon>
        <taxon>Gammaproteobacteria</taxon>
        <taxon>Lysobacterales</taxon>
        <taxon>Rhodanobacteraceae</taxon>
        <taxon>Dyella</taxon>
    </lineage>
</organism>
<feature type="transmembrane region" description="Helical" evidence="2">
    <location>
        <begin position="82"/>
        <end position="99"/>
    </location>
</feature>